<evidence type="ECO:0000256" key="6">
    <source>
        <dbReference type="SAM" id="MobiDB-lite"/>
    </source>
</evidence>
<protein>
    <submittedName>
        <fullName evidence="8">LysR family transcriptional regulator</fullName>
    </submittedName>
</protein>
<organism evidence="8 9">
    <name type="scientific">Bradyrhizobium archetypum</name>
    <dbReference type="NCBI Taxonomy" id="2721160"/>
    <lineage>
        <taxon>Bacteria</taxon>
        <taxon>Pseudomonadati</taxon>
        <taxon>Pseudomonadota</taxon>
        <taxon>Alphaproteobacteria</taxon>
        <taxon>Hyphomicrobiales</taxon>
        <taxon>Nitrobacteraceae</taxon>
        <taxon>Bradyrhizobium</taxon>
    </lineage>
</organism>
<dbReference type="InterPro" id="IPR000847">
    <property type="entry name" value="LysR_HTH_N"/>
</dbReference>
<evidence type="ECO:0000256" key="2">
    <source>
        <dbReference type="ARBA" id="ARBA00009437"/>
    </source>
</evidence>
<dbReference type="SUPFAM" id="SSF53850">
    <property type="entry name" value="Periplasmic binding protein-like II"/>
    <property type="match status" value="1"/>
</dbReference>
<dbReference type="SUPFAM" id="SSF46785">
    <property type="entry name" value="Winged helix' DNA-binding domain"/>
    <property type="match status" value="1"/>
</dbReference>
<evidence type="ECO:0000256" key="5">
    <source>
        <dbReference type="ARBA" id="ARBA00023163"/>
    </source>
</evidence>
<dbReference type="GO" id="GO:0003700">
    <property type="term" value="F:DNA-binding transcription factor activity"/>
    <property type="evidence" value="ECO:0007669"/>
    <property type="project" value="InterPro"/>
</dbReference>
<dbReference type="PROSITE" id="PS50931">
    <property type="entry name" value="HTH_LYSR"/>
    <property type="match status" value="1"/>
</dbReference>
<dbReference type="InterPro" id="IPR005119">
    <property type="entry name" value="LysR_subst-bd"/>
</dbReference>
<evidence type="ECO:0000313" key="9">
    <source>
        <dbReference type="Proteomes" id="UP000528734"/>
    </source>
</evidence>
<proteinExistence type="inferred from homology"/>
<dbReference type="PANTHER" id="PTHR30537:SF74">
    <property type="entry name" value="HTH-TYPE TRANSCRIPTIONAL REGULATOR TRPI"/>
    <property type="match status" value="1"/>
</dbReference>
<dbReference type="FunFam" id="1.10.10.10:FF:000001">
    <property type="entry name" value="LysR family transcriptional regulator"/>
    <property type="match status" value="1"/>
</dbReference>
<dbReference type="Pfam" id="PF00126">
    <property type="entry name" value="HTH_1"/>
    <property type="match status" value="1"/>
</dbReference>
<gene>
    <name evidence="8" type="ORF">HCN50_04205</name>
</gene>
<keyword evidence="4" id="KW-0238">DNA-binding</keyword>
<evidence type="ECO:0000259" key="7">
    <source>
        <dbReference type="PROSITE" id="PS50931"/>
    </source>
</evidence>
<dbReference type="InterPro" id="IPR036390">
    <property type="entry name" value="WH_DNA-bd_sf"/>
</dbReference>
<dbReference type="EMBL" id="JAAVLW010000001">
    <property type="protein sequence ID" value="NOJ45461.1"/>
    <property type="molecule type" value="Genomic_DNA"/>
</dbReference>
<evidence type="ECO:0000256" key="4">
    <source>
        <dbReference type="ARBA" id="ARBA00023125"/>
    </source>
</evidence>
<dbReference type="InterPro" id="IPR036388">
    <property type="entry name" value="WH-like_DNA-bd_sf"/>
</dbReference>
<dbReference type="PRINTS" id="PR00039">
    <property type="entry name" value="HTHLYSR"/>
</dbReference>
<dbReference type="GO" id="GO:0043565">
    <property type="term" value="F:sequence-specific DNA binding"/>
    <property type="evidence" value="ECO:0007669"/>
    <property type="project" value="TreeGrafter"/>
</dbReference>
<dbReference type="Proteomes" id="UP000528734">
    <property type="component" value="Unassembled WGS sequence"/>
</dbReference>
<sequence>MGISIGSAGLVDQARRRLPAYDPESARANDFLGRRLEPDSTPPFAARSFSIKLCAMASRRLPPLHAVRAFEAAARHLSITRAADELNVTVGAVSRHVRALEARMGTALFLRGSRGLVLTSAGKTFADSAREALDRIADAADGLRLRRFRRLSVGVYGFFVSRFLLPIWPTLNAAYPELEIDLHTSSNPLDLLASRFDAVIAVSDGQPRAGLVTHSLMPIATVPVCAPAFMKNGPVDFASVPLLHARPRPDDWRRWLDHAQFADVPVQGGSSFESLGLTIEAAATGMGVAIAIDGLLAPDLARGTLVKAHPAVRPTRRQFVLEYEQRMADDPAVTAFVAWLNDARTGPSSHASATRSDGAPASGVRRKLLT</sequence>
<comment type="caution">
    <text evidence="8">The sequence shown here is derived from an EMBL/GenBank/DDBJ whole genome shotgun (WGS) entry which is preliminary data.</text>
</comment>
<name>A0A7Y4H0V5_9BRAD</name>
<dbReference type="PANTHER" id="PTHR30537">
    <property type="entry name" value="HTH-TYPE TRANSCRIPTIONAL REGULATOR"/>
    <property type="match status" value="1"/>
</dbReference>
<evidence type="ECO:0000256" key="3">
    <source>
        <dbReference type="ARBA" id="ARBA00023015"/>
    </source>
</evidence>
<keyword evidence="9" id="KW-1185">Reference proteome</keyword>
<dbReference type="AlphaFoldDB" id="A0A7Y4H0V5"/>
<evidence type="ECO:0000256" key="1">
    <source>
        <dbReference type="ARBA" id="ARBA00003502"/>
    </source>
</evidence>
<accession>A0A7Y4H0V5</accession>
<keyword evidence="5" id="KW-0804">Transcription</keyword>
<dbReference type="RefSeq" id="WP_171708321.1">
    <property type="nucleotide sequence ID" value="NZ_JAAVLW010000001.1"/>
</dbReference>
<feature type="domain" description="HTH lysR-type" evidence="7">
    <location>
        <begin position="62"/>
        <end position="119"/>
    </location>
</feature>
<feature type="compositionally biased region" description="Polar residues" evidence="6">
    <location>
        <begin position="346"/>
        <end position="355"/>
    </location>
</feature>
<dbReference type="Pfam" id="PF03466">
    <property type="entry name" value="LysR_substrate"/>
    <property type="match status" value="1"/>
</dbReference>
<dbReference type="InterPro" id="IPR058163">
    <property type="entry name" value="LysR-type_TF_proteobact-type"/>
</dbReference>
<reference evidence="8 9" key="1">
    <citation type="submission" date="2020-03" db="EMBL/GenBank/DDBJ databases">
        <title>Bradyrhizobium diversity isolated from nodules of Muelleranthus trifoliolatus.</title>
        <authorList>
            <person name="Klepa M."/>
            <person name="Helene L."/>
            <person name="Hungria M."/>
        </authorList>
    </citation>
    <scope>NUCLEOTIDE SEQUENCE [LARGE SCALE GENOMIC DNA]</scope>
    <source>
        <strain evidence="8 9">WSM 1744</strain>
    </source>
</reference>
<evidence type="ECO:0000313" key="8">
    <source>
        <dbReference type="EMBL" id="NOJ45461.1"/>
    </source>
</evidence>
<feature type="region of interest" description="Disordered" evidence="6">
    <location>
        <begin position="346"/>
        <end position="370"/>
    </location>
</feature>
<dbReference type="GO" id="GO:0006351">
    <property type="term" value="P:DNA-templated transcription"/>
    <property type="evidence" value="ECO:0007669"/>
    <property type="project" value="TreeGrafter"/>
</dbReference>
<dbReference type="Gene3D" id="3.40.190.10">
    <property type="entry name" value="Periplasmic binding protein-like II"/>
    <property type="match status" value="2"/>
</dbReference>
<comment type="function">
    <text evidence="1">NodD regulates the expression of the nodABCFE genes which encode other nodulation proteins. NodD is also a negative regulator of its own expression. Binds flavonoids as inducers.</text>
</comment>
<dbReference type="Gene3D" id="1.10.10.10">
    <property type="entry name" value="Winged helix-like DNA-binding domain superfamily/Winged helix DNA-binding domain"/>
    <property type="match status" value="1"/>
</dbReference>
<comment type="similarity">
    <text evidence="2">Belongs to the LysR transcriptional regulatory family.</text>
</comment>
<keyword evidence="3" id="KW-0805">Transcription regulation</keyword>